<gene>
    <name evidence="2" type="ORF">F3Y22_tig00010263pilonHSYRG00184</name>
</gene>
<evidence type="ECO:0000256" key="1">
    <source>
        <dbReference type="SAM" id="MobiDB-lite"/>
    </source>
</evidence>
<feature type="compositionally biased region" description="Pro residues" evidence="1">
    <location>
        <begin position="31"/>
        <end position="42"/>
    </location>
</feature>
<feature type="region of interest" description="Disordered" evidence="1">
    <location>
        <begin position="31"/>
        <end position="52"/>
    </location>
</feature>
<accession>A0A6A3C5V9</accession>
<evidence type="ECO:0000313" key="2">
    <source>
        <dbReference type="EMBL" id="KAE8724610.1"/>
    </source>
</evidence>
<keyword evidence="3" id="KW-1185">Reference proteome</keyword>
<sequence length="75" mass="8257">MASRLAMLKRSAAVEYGSVLGLRRWVHASALPPPHQSTPPSQPLVLSESDQIPDSNINDFGFGSRFSFLEDLWSS</sequence>
<proteinExistence type="predicted"/>
<dbReference type="Proteomes" id="UP000436088">
    <property type="component" value="Unassembled WGS sequence"/>
</dbReference>
<keyword evidence="2" id="KW-0328">Glycosyltransferase</keyword>
<dbReference type="EMBL" id="VEPZ02000459">
    <property type="protein sequence ID" value="KAE8724610.1"/>
    <property type="molecule type" value="Genomic_DNA"/>
</dbReference>
<comment type="caution">
    <text evidence="2">The sequence shown here is derived from an EMBL/GenBank/DDBJ whole genome shotgun (WGS) entry which is preliminary data.</text>
</comment>
<name>A0A6A3C5V9_HIBSY</name>
<dbReference type="GO" id="GO:0016757">
    <property type="term" value="F:glycosyltransferase activity"/>
    <property type="evidence" value="ECO:0007669"/>
    <property type="project" value="UniProtKB-KW"/>
</dbReference>
<evidence type="ECO:0000313" key="3">
    <source>
        <dbReference type="Proteomes" id="UP000436088"/>
    </source>
</evidence>
<keyword evidence="2" id="KW-0808">Transferase</keyword>
<protein>
    <submittedName>
        <fullName evidence="2">Fucosyltransferase 1</fullName>
    </submittedName>
</protein>
<organism evidence="2 3">
    <name type="scientific">Hibiscus syriacus</name>
    <name type="common">Rose of Sharon</name>
    <dbReference type="NCBI Taxonomy" id="106335"/>
    <lineage>
        <taxon>Eukaryota</taxon>
        <taxon>Viridiplantae</taxon>
        <taxon>Streptophyta</taxon>
        <taxon>Embryophyta</taxon>
        <taxon>Tracheophyta</taxon>
        <taxon>Spermatophyta</taxon>
        <taxon>Magnoliopsida</taxon>
        <taxon>eudicotyledons</taxon>
        <taxon>Gunneridae</taxon>
        <taxon>Pentapetalae</taxon>
        <taxon>rosids</taxon>
        <taxon>malvids</taxon>
        <taxon>Malvales</taxon>
        <taxon>Malvaceae</taxon>
        <taxon>Malvoideae</taxon>
        <taxon>Hibiscus</taxon>
    </lineage>
</organism>
<reference evidence="2" key="1">
    <citation type="submission" date="2019-09" db="EMBL/GenBank/DDBJ databases">
        <title>Draft genome information of white flower Hibiscus syriacus.</title>
        <authorList>
            <person name="Kim Y.-M."/>
        </authorList>
    </citation>
    <scope>NUCLEOTIDE SEQUENCE [LARGE SCALE GENOMIC DNA]</scope>
    <source>
        <strain evidence="2">YM2019G1</strain>
    </source>
</reference>
<dbReference type="AlphaFoldDB" id="A0A6A3C5V9"/>